<dbReference type="PIRSF" id="PIRSF001589">
    <property type="entry name" value="Asn_synthetase_glu-h"/>
    <property type="match status" value="1"/>
</dbReference>
<comment type="caution">
    <text evidence="10">The sequence shown here is derived from an EMBL/GenBank/DDBJ whole genome shotgun (WGS) entry which is preliminary data.</text>
</comment>
<dbReference type="InterPro" id="IPR006426">
    <property type="entry name" value="Asn_synth_AEB"/>
</dbReference>
<organism evidence="10 11">
    <name type="scientific">Basidiobolus meristosporus CBS 931.73</name>
    <dbReference type="NCBI Taxonomy" id="1314790"/>
    <lineage>
        <taxon>Eukaryota</taxon>
        <taxon>Fungi</taxon>
        <taxon>Fungi incertae sedis</taxon>
        <taxon>Zoopagomycota</taxon>
        <taxon>Entomophthoromycotina</taxon>
        <taxon>Basidiobolomycetes</taxon>
        <taxon>Basidiobolales</taxon>
        <taxon>Basidiobolaceae</taxon>
        <taxon>Basidiobolus</taxon>
    </lineage>
</organism>
<keyword evidence="6" id="KW-0028">Amino-acid biosynthesis</keyword>
<dbReference type="Pfam" id="PF13537">
    <property type="entry name" value="GATase_7"/>
    <property type="match status" value="1"/>
</dbReference>
<gene>
    <name evidence="10" type="ORF">K493DRAFT_236095</name>
</gene>
<dbReference type="InterPro" id="IPR051786">
    <property type="entry name" value="ASN_synthetase/amidase"/>
</dbReference>
<dbReference type="InterPro" id="IPR033738">
    <property type="entry name" value="AsnB_N"/>
</dbReference>
<dbReference type="PANTHER" id="PTHR43284">
    <property type="entry name" value="ASPARAGINE SYNTHETASE (GLUTAMINE-HYDROLYZING)"/>
    <property type="match status" value="1"/>
</dbReference>
<dbReference type="Proteomes" id="UP000193498">
    <property type="component" value="Unassembled WGS sequence"/>
</dbReference>
<dbReference type="SUPFAM" id="SSF52402">
    <property type="entry name" value="Adenine nucleotide alpha hydrolases-like"/>
    <property type="match status" value="1"/>
</dbReference>
<dbReference type="InParanoid" id="A0A1Y1XSD6"/>
<dbReference type="NCBIfam" id="TIGR01536">
    <property type="entry name" value="asn_synth_AEB"/>
    <property type="match status" value="1"/>
</dbReference>
<feature type="domain" description="Glutamine amidotransferase type-2" evidence="9">
    <location>
        <begin position="2"/>
        <end position="213"/>
    </location>
</feature>
<dbReference type="InterPro" id="IPR017932">
    <property type="entry name" value="GATase_2_dom"/>
</dbReference>
<reference evidence="10 11" key="1">
    <citation type="submission" date="2016-07" db="EMBL/GenBank/DDBJ databases">
        <title>Pervasive Adenine N6-methylation of Active Genes in Fungi.</title>
        <authorList>
            <consortium name="DOE Joint Genome Institute"/>
            <person name="Mondo S.J."/>
            <person name="Dannebaum R.O."/>
            <person name="Kuo R.C."/>
            <person name="Labutti K."/>
            <person name="Haridas S."/>
            <person name="Kuo A."/>
            <person name="Salamov A."/>
            <person name="Ahrendt S.R."/>
            <person name="Lipzen A."/>
            <person name="Sullivan W."/>
            <person name="Andreopoulos W.B."/>
            <person name="Clum A."/>
            <person name="Lindquist E."/>
            <person name="Daum C."/>
            <person name="Ramamoorthy G.K."/>
            <person name="Gryganskyi A."/>
            <person name="Culley D."/>
            <person name="Magnuson J.K."/>
            <person name="James T.Y."/>
            <person name="O'Malley M.A."/>
            <person name="Stajich J.E."/>
            <person name="Spatafora J.W."/>
            <person name="Visel A."/>
            <person name="Grigoriev I.V."/>
        </authorList>
    </citation>
    <scope>NUCLEOTIDE SEQUENCE [LARGE SCALE GENOMIC DNA]</scope>
    <source>
        <strain evidence="10 11">CBS 931.73</strain>
    </source>
</reference>
<dbReference type="Gene3D" id="3.60.20.10">
    <property type="entry name" value="Glutamine Phosphoribosylpyrophosphate, subunit 1, domain 1"/>
    <property type="match status" value="1"/>
</dbReference>
<keyword evidence="4 6" id="KW-0315">Glutamine amidotransferase</keyword>
<keyword evidence="6" id="KW-0061">Asparagine biosynthesis</keyword>
<evidence type="ECO:0000256" key="4">
    <source>
        <dbReference type="ARBA" id="ARBA00022962"/>
    </source>
</evidence>
<protein>
    <submittedName>
        <fullName evidence="10">Asparagine synthetase</fullName>
    </submittedName>
</protein>
<keyword evidence="3 5" id="KW-0067">ATP-binding</keyword>
<evidence type="ECO:0000256" key="6">
    <source>
        <dbReference type="PIRSR" id="PIRSR001589-1"/>
    </source>
</evidence>
<evidence type="ECO:0000256" key="8">
    <source>
        <dbReference type="PIRSR" id="PIRSR001589-3"/>
    </source>
</evidence>
<feature type="binding site" evidence="7">
    <location>
        <position position="104"/>
    </location>
    <ligand>
        <name>L-glutamine</name>
        <dbReference type="ChEBI" id="CHEBI:58359"/>
    </ligand>
</feature>
<proteinExistence type="inferred from homology"/>
<dbReference type="OrthoDB" id="409189at2759"/>
<evidence type="ECO:0000256" key="1">
    <source>
        <dbReference type="ARBA" id="ARBA00005752"/>
    </source>
</evidence>
<evidence type="ECO:0000256" key="5">
    <source>
        <dbReference type="PIRNR" id="PIRNR001589"/>
    </source>
</evidence>
<dbReference type="Gene3D" id="3.40.50.620">
    <property type="entry name" value="HUPs"/>
    <property type="match status" value="1"/>
</dbReference>
<dbReference type="EMBL" id="MCFE01000516">
    <property type="protein sequence ID" value="ORX88595.1"/>
    <property type="molecule type" value="Genomic_DNA"/>
</dbReference>
<dbReference type="CDD" id="cd01991">
    <property type="entry name" value="Asn_synthase_B_C"/>
    <property type="match status" value="1"/>
</dbReference>
<comment type="similarity">
    <text evidence="1">Belongs to the asparagine synthetase family.</text>
</comment>
<keyword evidence="2 5" id="KW-0547">Nucleotide-binding</keyword>
<dbReference type="GO" id="GO:0005829">
    <property type="term" value="C:cytosol"/>
    <property type="evidence" value="ECO:0007669"/>
    <property type="project" value="TreeGrafter"/>
</dbReference>
<name>A0A1Y1XSD6_9FUNG</name>
<evidence type="ECO:0000259" key="9">
    <source>
        <dbReference type="PROSITE" id="PS51278"/>
    </source>
</evidence>
<evidence type="ECO:0000256" key="7">
    <source>
        <dbReference type="PIRSR" id="PIRSR001589-2"/>
    </source>
</evidence>
<feature type="active site" description="For GATase activity" evidence="6">
    <location>
        <position position="2"/>
    </location>
</feature>
<dbReference type="CDD" id="cd00712">
    <property type="entry name" value="AsnB"/>
    <property type="match status" value="1"/>
</dbReference>
<dbReference type="STRING" id="1314790.A0A1Y1XSD6"/>
<keyword evidence="11" id="KW-1185">Reference proteome</keyword>
<dbReference type="SUPFAM" id="SSF56235">
    <property type="entry name" value="N-terminal nucleophile aminohydrolases (Ntn hydrolases)"/>
    <property type="match status" value="1"/>
</dbReference>
<dbReference type="AlphaFoldDB" id="A0A1Y1XSD6"/>
<dbReference type="PANTHER" id="PTHR43284:SF1">
    <property type="entry name" value="ASPARAGINE SYNTHETASE"/>
    <property type="match status" value="1"/>
</dbReference>
<dbReference type="GO" id="GO:0004066">
    <property type="term" value="F:asparagine synthase (glutamine-hydrolyzing) activity"/>
    <property type="evidence" value="ECO:0007669"/>
    <property type="project" value="InterPro"/>
</dbReference>
<dbReference type="GO" id="GO:0006529">
    <property type="term" value="P:asparagine biosynthetic process"/>
    <property type="evidence" value="ECO:0007669"/>
    <property type="project" value="UniProtKB-KW"/>
</dbReference>
<dbReference type="InterPro" id="IPR014729">
    <property type="entry name" value="Rossmann-like_a/b/a_fold"/>
</dbReference>
<accession>A0A1Y1XSD6</accession>
<dbReference type="Pfam" id="PF00733">
    <property type="entry name" value="Asn_synthase"/>
    <property type="match status" value="1"/>
</dbReference>
<evidence type="ECO:0000256" key="2">
    <source>
        <dbReference type="ARBA" id="ARBA00022741"/>
    </source>
</evidence>
<feature type="site" description="Important for beta-aspartyl-AMP intermediate formation" evidence="8">
    <location>
        <position position="374"/>
    </location>
</feature>
<sequence>MCGIVAYVDCDSCQLEPITKAQLDASLHSILHRGPDSNGRYIDPSNRIGLGHTRLSIIDLDGGQQPISNKTNTIHIIVNGEFYDFERIREELIAAGHTFKTSSDSEIALHLYEEYGYSFLEHLRGEFALCLWDTKRSIFLAARDRFGIKPLYYANKDGRLYIASEIKAFPPLGLKMAWDVDSIVHGGPMTDMRTPFAGIAKLSPGHYITATLSGSVHIEKYWDADYPDKTVKDARSVEEMVEGVRSRLVEAVRQRLRSDVPVGVYLSGGIDSSSIAGIATSILRERDPNARIRAFTISFPEGNNLDEGPVAERTAEFCNAIFDKLEVTDEKVAESFEDAIWHFEMPIPNVNGVGKFLLSRLVRDAGYKVVLTGEGSDEHFAGYKFFEPDYLLEPDLATPFKPLSESDRLDLLSNYEPSTQLKVYASIGEKIDIEDSPVSKRMLNGINTPQMISKFMFINKEVYPDHVLSRTGAPDLSLALASGLSGEARRKIAHKWHPLHAALYSENKTVLPNGLCNFLGDRGEMAHSIEARTPFLDHFLTEYVNDLPPSVKFKPSEKGELVEKWILREAVKPYITEELYLRTKHPFIAPAARDTYSPISRIFREKITKESCGALGWLKWEPVADIMTKYFETGDQVAHNTLLVLASYVILGERFQVATYTSSGKAPAAVI</sequence>
<dbReference type="InterPro" id="IPR001962">
    <property type="entry name" value="Asn_synthase"/>
</dbReference>
<evidence type="ECO:0000313" key="11">
    <source>
        <dbReference type="Proteomes" id="UP000193498"/>
    </source>
</evidence>
<evidence type="ECO:0000313" key="10">
    <source>
        <dbReference type="EMBL" id="ORX88595.1"/>
    </source>
</evidence>
<feature type="binding site" evidence="7">
    <location>
        <position position="297"/>
    </location>
    <ligand>
        <name>ATP</name>
        <dbReference type="ChEBI" id="CHEBI:30616"/>
    </ligand>
</feature>
<evidence type="ECO:0000256" key="3">
    <source>
        <dbReference type="ARBA" id="ARBA00022840"/>
    </source>
</evidence>
<dbReference type="GO" id="GO:0005524">
    <property type="term" value="F:ATP binding"/>
    <property type="evidence" value="ECO:0007669"/>
    <property type="project" value="UniProtKB-KW"/>
</dbReference>
<dbReference type="InterPro" id="IPR029055">
    <property type="entry name" value="Ntn_hydrolases_N"/>
</dbReference>
<dbReference type="PROSITE" id="PS51278">
    <property type="entry name" value="GATASE_TYPE_2"/>
    <property type="match status" value="1"/>
</dbReference>